<dbReference type="InterPro" id="IPR018219">
    <property type="entry name" value="Tpx_CS"/>
</dbReference>
<keyword evidence="4 12" id="KW-0575">Peroxidase</keyword>
<feature type="domain" description="Thioredoxin" evidence="11">
    <location>
        <begin position="47"/>
        <end position="195"/>
    </location>
</feature>
<dbReference type="PROSITE" id="PS51352">
    <property type="entry name" value="THIOREDOXIN_2"/>
    <property type="match status" value="1"/>
</dbReference>
<evidence type="ECO:0000256" key="7">
    <source>
        <dbReference type="ARBA" id="ARBA00023157"/>
    </source>
</evidence>
<dbReference type="Gene3D" id="3.40.30.10">
    <property type="entry name" value="Glutaredoxin"/>
    <property type="match status" value="1"/>
</dbReference>
<evidence type="ECO:0000256" key="6">
    <source>
        <dbReference type="ARBA" id="ARBA00023002"/>
    </source>
</evidence>
<keyword evidence="7" id="KW-1015">Disulfide bond</keyword>
<accession>A0AAV4GP72</accession>
<evidence type="ECO:0000313" key="12">
    <source>
        <dbReference type="EMBL" id="GFR86935.1"/>
    </source>
</evidence>
<dbReference type="EMBL" id="BMAT01001487">
    <property type="protein sequence ID" value="GFR86935.1"/>
    <property type="molecule type" value="Genomic_DNA"/>
</dbReference>
<proteinExistence type="inferred from homology"/>
<dbReference type="AlphaFoldDB" id="A0AAV4GP72"/>
<evidence type="ECO:0000256" key="8">
    <source>
        <dbReference type="ARBA" id="ARBA00023284"/>
    </source>
</evidence>
<protein>
    <recommendedName>
        <fullName evidence="3">Peroxiredoxin-5, mitochondrial</fullName>
    </recommendedName>
    <alternativeName>
        <fullName evidence="9">Peroxiredoxin V</fullName>
    </alternativeName>
    <alternativeName>
        <fullName evidence="10">Thioredoxin-dependent peroxiredoxin 5</fullName>
    </alternativeName>
</protein>
<dbReference type="PANTHER" id="PTHR43110">
    <property type="entry name" value="THIOL PEROXIDASE"/>
    <property type="match status" value="1"/>
</dbReference>
<dbReference type="Pfam" id="PF08534">
    <property type="entry name" value="Redoxin"/>
    <property type="match status" value="1"/>
</dbReference>
<organism evidence="12 13">
    <name type="scientific">Elysia marginata</name>
    <dbReference type="NCBI Taxonomy" id="1093978"/>
    <lineage>
        <taxon>Eukaryota</taxon>
        <taxon>Metazoa</taxon>
        <taxon>Spiralia</taxon>
        <taxon>Lophotrochozoa</taxon>
        <taxon>Mollusca</taxon>
        <taxon>Gastropoda</taxon>
        <taxon>Heterobranchia</taxon>
        <taxon>Euthyneura</taxon>
        <taxon>Panpulmonata</taxon>
        <taxon>Sacoglossa</taxon>
        <taxon>Placobranchoidea</taxon>
        <taxon>Plakobranchidae</taxon>
        <taxon>Elysia</taxon>
    </lineage>
</organism>
<evidence type="ECO:0000259" key="11">
    <source>
        <dbReference type="PROSITE" id="PS51352"/>
    </source>
</evidence>
<dbReference type="PANTHER" id="PTHR43110:SF1">
    <property type="entry name" value="THIOL PEROXIDASE"/>
    <property type="match status" value="1"/>
</dbReference>
<reference evidence="12 13" key="1">
    <citation type="journal article" date="2021" name="Elife">
        <title>Chloroplast acquisition without the gene transfer in kleptoplastic sea slugs, Plakobranchus ocellatus.</title>
        <authorList>
            <person name="Maeda T."/>
            <person name="Takahashi S."/>
            <person name="Yoshida T."/>
            <person name="Shimamura S."/>
            <person name="Takaki Y."/>
            <person name="Nagai Y."/>
            <person name="Toyoda A."/>
            <person name="Suzuki Y."/>
            <person name="Arimoto A."/>
            <person name="Ishii H."/>
            <person name="Satoh N."/>
            <person name="Nishiyama T."/>
            <person name="Hasebe M."/>
            <person name="Maruyama T."/>
            <person name="Minagawa J."/>
            <person name="Obokata J."/>
            <person name="Shigenobu S."/>
        </authorList>
    </citation>
    <scope>NUCLEOTIDE SEQUENCE [LARGE SCALE GENOMIC DNA]</scope>
</reference>
<dbReference type="InterPro" id="IPR050455">
    <property type="entry name" value="Tpx_Peroxidase_subfamily"/>
</dbReference>
<dbReference type="InterPro" id="IPR036249">
    <property type="entry name" value="Thioredoxin-like_sf"/>
</dbReference>
<evidence type="ECO:0000313" key="13">
    <source>
        <dbReference type="Proteomes" id="UP000762676"/>
    </source>
</evidence>
<dbReference type="NCBIfam" id="NF001808">
    <property type="entry name" value="PRK00522.1"/>
    <property type="match status" value="1"/>
</dbReference>
<dbReference type="PROSITE" id="PS01265">
    <property type="entry name" value="TPX"/>
    <property type="match status" value="1"/>
</dbReference>
<keyword evidence="13" id="KW-1185">Reference proteome</keyword>
<evidence type="ECO:0000256" key="4">
    <source>
        <dbReference type="ARBA" id="ARBA00022559"/>
    </source>
</evidence>
<keyword evidence="8" id="KW-0676">Redox-active center</keyword>
<comment type="function">
    <text evidence="1">Thiol-specific peroxidase that catalyzes the reduction of hydrogen peroxide and organic hydroperoxides to water and alcohols, respectively. Plays a role in cell protection against oxidative stress by detoxifying peroxides and as sensor of hydrogen peroxide-mediated signaling events.</text>
</comment>
<comment type="similarity">
    <text evidence="2">Belongs to the peroxiredoxin family. Prx5 subfamily.</text>
</comment>
<dbReference type="Proteomes" id="UP000762676">
    <property type="component" value="Unassembled WGS sequence"/>
</dbReference>
<dbReference type="GO" id="GO:0008379">
    <property type="term" value="F:thioredoxin peroxidase activity"/>
    <property type="evidence" value="ECO:0007669"/>
    <property type="project" value="InterPro"/>
</dbReference>
<keyword evidence="5" id="KW-0049">Antioxidant</keyword>
<gene>
    <name evidence="12" type="ORF">ElyMa_000734300</name>
</gene>
<evidence type="ECO:0000256" key="1">
    <source>
        <dbReference type="ARBA" id="ARBA00003330"/>
    </source>
</evidence>
<name>A0AAV4GP72_9GAST</name>
<evidence type="ECO:0000256" key="2">
    <source>
        <dbReference type="ARBA" id="ARBA00010505"/>
    </source>
</evidence>
<dbReference type="InterPro" id="IPR002065">
    <property type="entry name" value="TPX"/>
</dbReference>
<evidence type="ECO:0000256" key="10">
    <source>
        <dbReference type="ARBA" id="ARBA00033191"/>
    </source>
</evidence>
<sequence>MLVLIAGVFYSCDMIEKKDNKQEEEQEKVLRQVTFNGDPLTLLGEPVKEGDKAPDFKLLSKDLSEKTLHDFEGKVKVLAIYPSIDTGVCASQNRHANELFNLEDVVVLSVSCDLPFAQSRFCEAEGLENIVTLSDHRDVSFGLAYGYLIKELRLLARGLVVIDKTGIIRHVELVPELTHEPDYEKALAKVKGLLSS</sequence>
<evidence type="ECO:0000256" key="5">
    <source>
        <dbReference type="ARBA" id="ARBA00022862"/>
    </source>
</evidence>
<dbReference type="InterPro" id="IPR013740">
    <property type="entry name" value="Redoxin"/>
</dbReference>
<evidence type="ECO:0000256" key="9">
    <source>
        <dbReference type="ARBA" id="ARBA00031861"/>
    </source>
</evidence>
<dbReference type="SUPFAM" id="SSF52833">
    <property type="entry name" value="Thioredoxin-like"/>
    <property type="match status" value="1"/>
</dbReference>
<dbReference type="CDD" id="cd03014">
    <property type="entry name" value="PRX_Atyp2cys"/>
    <property type="match status" value="1"/>
</dbReference>
<keyword evidence="6" id="KW-0560">Oxidoreductase</keyword>
<evidence type="ECO:0000256" key="3">
    <source>
        <dbReference type="ARBA" id="ARBA00014329"/>
    </source>
</evidence>
<dbReference type="InterPro" id="IPR013766">
    <property type="entry name" value="Thioredoxin_domain"/>
</dbReference>
<dbReference type="HAMAP" id="MF_00269">
    <property type="entry name" value="Tpx"/>
    <property type="match status" value="1"/>
</dbReference>
<comment type="caution">
    <text evidence="12">The sequence shown here is derived from an EMBL/GenBank/DDBJ whole genome shotgun (WGS) entry which is preliminary data.</text>
</comment>